<sequence length="434" mass="49457">MLPWLAMWQKSKDSASKIVFSIDCAVWRCLFMMGLGEHSLAMKSLLEYDLICRPFDLHSLKISTSDYMNLENQTPFTTHQILESWIHVSQELYTRIGDRIDDHYFRKVASDCLLERIWKFLEEIENLHLLMDPGDFSRVKSKLMIKVSSESEPFCFSSPVSSSISTELSVTARFLFDEKYEKKSFLWRTMIRAYINGAHFIEAVKPYLPMCNRGIGPNNYTFPRGAVEILVLSVERTKIKVLVVDSSSPWVTRHALSSAVTKVGLPMLLHNCFKDLGIMAVIGYELGSYTRTREALGEAGCILMYEDNLFVIKPRWKHEAVPHQPPKSDVATAVCIGNSQERLPKRYSDQGKFANQTFNGFDTSLVVLIFIAEIVPKNLPGKLTTVDLAVRVFEKIPRPNVVSRNSIISGLIDLGFPKEVHSMFKRMPNRNVVS</sequence>
<dbReference type="PANTHER" id="PTHR34795">
    <property type="entry name" value="NEMATODE RESISTANCE PROTEIN-LIKE HSPRO1"/>
    <property type="match status" value="1"/>
</dbReference>
<dbReference type="InterPro" id="IPR002885">
    <property type="entry name" value="PPR_rpt"/>
</dbReference>
<protein>
    <recommendedName>
        <fullName evidence="3">Hs1pro-1 C-terminal domain-containing protein</fullName>
    </recommendedName>
</protein>
<keyword evidence="1" id="KW-0677">Repeat</keyword>
<evidence type="ECO:0000313" key="4">
    <source>
        <dbReference type="EMBL" id="KAJ4966325.1"/>
    </source>
</evidence>
<reference evidence="4" key="1">
    <citation type="journal article" date="2023" name="Plant J.">
        <title>The genome of the king protea, Protea cynaroides.</title>
        <authorList>
            <person name="Chang J."/>
            <person name="Duong T.A."/>
            <person name="Schoeman C."/>
            <person name="Ma X."/>
            <person name="Roodt D."/>
            <person name="Barker N."/>
            <person name="Li Z."/>
            <person name="Van de Peer Y."/>
            <person name="Mizrachi E."/>
        </authorList>
    </citation>
    <scope>NUCLEOTIDE SEQUENCE</scope>
    <source>
        <tissue evidence="4">Young leaves</tissue>
    </source>
</reference>
<dbReference type="InterPro" id="IPR011990">
    <property type="entry name" value="TPR-like_helical_dom_sf"/>
</dbReference>
<evidence type="ECO:0000256" key="2">
    <source>
        <dbReference type="PROSITE-ProRule" id="PRU00708"/>
    </source>
</evidence>
<dbReference type="InterPro" id="IPR009743">
    <property type="entry name" value="Hs1pro-1_C"/>
</dbReference>
<dbReference type="AlphaFoldDB" id="A0A9Q0QNP3"/>
<dbReference type="OrthoDB" id="188455at2759"/>
<gene>
    <name evidence="4" type="ORF">NE237_018174</name>
</gene>
<dbReference type="Gene3D" id="1.25.40.10">
    <property type="entry name" value="Tetratricopeptide repeat domain"/>
    <property type="match status" value="1"/>
</dbReference>
<keyword evidence="5" id="KW-1185">Reference proteome</keyword>
<dbReference type="EMBL" id="JAMYWD010000007">
    <property type="protein sequence ID" value="KAJ4966325.1"/>
    <property type="molecule type" value="Genomic_DNA"/>
</dbReference>
<proteinExistence type="predicted"/>
<dbReference type="PROSITE" id="PS51375">
    <property type="entry name" value="PPR"/>
    <property type="match status" value="1"/>
</dbReference>
<evidence type="ECO:0000256" key="1">
    <source>
        <dbReference type="ARBA" id="ARBA00022737"/>
    </source>
</evidence>
<name>A0A9Q0QNP3_9MAGN</name>
<dbReference type="Pfam" id="PF07014">
    <property type="entry name" value="Hs1pro-1_C"/>
    <property type="match status" value="1"/>
</dbReference>
<evidence type="ECO:0000313" key="5">
    <source>
        <dbReference type="Proteomes" id="UP001141806"/>
    </source>
</evidence>
<dbReference type="PANTHER" id="PTHR34795:SF1">
    <property type="entry name" value="NEMATODE RESISTANCE PROTEIN-LIKE HSPRO1"/>
    <property type="match status" value="1"/>
</dbReference>
<accession>A0A9Q0QNP3</accession>
<feature type="repeat" description="PPR" evidence="2">
    <location>
        <begin position="400"/>
        <end position="434"/>
    </location>
</feature>
<feature type="domain" description="Hs1pro-1 C-terminal" evidence="3">
    <location>
        <begin position="28"/>
        <end position="159"/>
    </location>
</feature>
<dbReference type="Proteomes" id="UP001141806">
    <property type="component" value="Unassembled WGS sequence"/>
</dbReference>
<evidence type="ECO:0000259" key="3">
    <source>
        <dbReference type="Pfam" id="PF07014"/>
    </source>
</evidence>
<comment type="caution">
    <text evidence="4">The sequence shown here is derived from an EMBL/GenBank/DDBJ whole genome shotgun (WGS) entry which is preliminary data.</text>
</comment>
<dbReference type="InterPro" id="IPR038759">
    <property type="entry name" value="HSPRO1/HSPRO2"/>
</dbReference>
<organism evidence="4 5">
    <name type="scientific">Protea cynaroides</name>
    <dbReference type="NCBI Taxonomy" id="273540"/>
    <lineage>
        <taxon>Eukaryota</taxon>
        <taxon>Viridiplantae</taxon>
        <taxon>Streptophyta</taxon>
        <taxon>Embryophyta</taxon>
        <taxon>Tracheophyta</taxon>
        <taxon>Spermatophyta</taxon>
        <taxon>Magnoliopsida</taxon>
        <taxon>Proteales</taxon>
        <taxon>Proteaceae</taxon>
        <taxon>Protea</taxon>
    </lineage>
</organism>